<comment type="similarity">
    <text evidence="1 4">Belongs to the plant LTP family.</text>
</comment>
<evidence type="ECO:0000256" key="5">
    <source>
        <dbReference type="SAM" id="SignalP"/>
    </source>
</evidence>
<dbReference type="Proteomes" id="UP001341281">
    <property type="component" value="Chromosome 08"/>
</dbReference>
<keyword evidence="4" id="KW-0446">Lipid-binding</keyword>
<dbReference type="AlphaFoldDB" id="A0AAQ3X715"/>
<comment type="function">
    <text evidence="4">Plant non-specific lipid-transfer proteins transfer phospholipids as well as galactolipids across membranes. May play a role in wax or cutin deposition in the cell walls of expanding epidermal cells and certain secretory tissues.</text>
</comment>
<keyword evidence="5" id="KW-0732">Signal</keyword>
<dbReference type="InterPro" id="IPR000528">
    <property type="entry name" value="Plant_nsLTP"/>
</dbReference>
<dbReference type="Pfam" id="PF00234">
    <property type="entry name" value="Tryp_alpha_amyl"/>
    <property type="match status" value="1"/>
</dbReference>
<organism evidence="7 8">
    <name type="scientific">Paspalum notatum var. saurae</name>
    <dbReference type="NCBI Taxonomy" id="547442"/>
    <lineage>
        <taxon>Eukaryota</taxon>
        <taxon>Viridiplantae</taxon>
        <taxon>Streptophyta</taxon>
        <taxon>Embryophyta</taxon>
        <taxon>Tracheophyta</taxon>
        <taxon>Spermatophyta</taxon>
        <taxon>Magnoliopsida</taxon>
        <taxon>Liliopsida</taxon>
        <taxon>Poales</taxon>
        <taxon>Poaceae</taxon>
        <taxon>PACMAD clade</taxon>
        <taxon>Panicoideae</taxon>
        <taxon>Andropogonodae</taxon>
        <taxon>Paspaleae</taxon>
        <taxon>Paspalinae</taxon>
        <taxon>Paspalum</taxon>
    </lineage>
</organism>
<evidence type="ECO:0000313" key="7">
    <source>
        <dbReference type="EMBL" id="WVZ88273.1"/>
    </source>
</evidence>
<keyword evidence="8" id="KW-1185">Reference proteome</keyword>
<evidence type="ECO:0000256" key="2">
    <source>
        <dbReference type="ARBA" id="ARBA00022448"/>
    </source>
</evidence>
<dbReference type="InterPro" id="IPR016140">
    <property type="entry name" value="Bifunc_inhib/LTP/seed_store"/>
</dbReference>
<accession>A0AAQ3X715</accession>
<dbReference type="InterPro" id="IPR036312">
    <property type="entry name" value="Bifun_inhib/LTP/seed_sf"/>
</dbReference>
<dbReference type="CDD" id="cd01960">
    <property type="entry name" value="nsLTP1"/>
    <property type="match status" value="1"/>
</dbReference>
<proteinExistence type="inferred from homology"/>
<dbReference type="Gene3D" id="1.10.110.10">
    <property type="entry name" value="Plant lipid-transfer and hydrophobic proteins"/>
    <property type="match status" value="1"/>
</dbReference>
<reference evidence="7 8" key="1">
    <citation type="submission" date="2024-02" db="EMBL/GenBank/DDBJ databases">
        <title>High-quality chromosome-scale genome assembly of Pensacola bahiagrass (Paspalum notatum Flugge var. saurae).</title>
        <authorList>
            <person name="Vega J.M."/>
            <person name="Podio M."/>
            <person name="Orjuela J."/>
            <person name="Siena L.A."/>
            <person name="Pessino S.C."/>
            <person name="Combes M.C."/>
            <person name="Mariac C."/>
            <person name="Albertini E."/>
            <person name="Pupilli F."/>
            <person name="Ortiz J.P.A."/>
            <person name="Leblanc O."/>
        </authorList>
    </citation>
    <scope>NUCLEOTIDE SEQUENCE [LARGE SCALE GENOMIC DNA]</scope>
    <source>
        <strain evidence="7">R1</strain>
        <tissue evidence="7">Leaf</tissue>
    </source>
</reference>
<feature type="domain" description="Bifunctional inhibitor/plant lipid transfer protein/seed storage helical" evidence="6">
    <location>
        <begin position="36"/>
        <end position="121"/>
    </location>
</feature>
<dbReference type="EMBL" id="CP144752">
    <property type="protein sequence ID" value="WVZ88273.1"/>
    <property type="molecule type" value="Genomic_DNA"/>
</dbReference>
<protein>
    <recommendedName>
        <fullName evidence="4">Non-specific lipid-transfer protein</fullName>
    </recommendedName>
</protein>
<gene>
    <name evidence="7" type="ORF">U9M48_034810</name>
</gene>
<evidence type="ECO:0000256" key="4">
    <source>
        <dbReference type="RuleBase" id="RU000628"/>
    </source>
</evidence>
<evidence type="ECO:0000256" key="3">
    <source>
        <dbReference type="ARBA" id="ARBA00023157"/>
    </source>
</evidence>
<dbReference type="PRINTS" id="PR00382">
    <property type="entry name" value="LIPIDTRNSFER"/>
</dbReference>
<feature type="signal peptide" evidence="5">
    <location>
        <begin position="1"/>
        <end position="32"/>
    </location>
</feature>
<dbReference type="GO" id="GO:0008289">
    <property type="term" value="F:lipid binding"/>
    <property type="evidence" value="ECO:0007669"/>
    <property type="project" value="UniProtKB-KW"/>
</dbReference>
<dbReference type="SMART" id="SM00499">
    <property type="entry name" value="AAI"/>
    <property type="match status" value="1"/>
</dbReference>
<evidence type="ECO:0000256" key="1">
    <source>
        <dbReference type="ARBA" id="ARBA00009748"/>
    </source>
</evidence>
<name>A0AAQ3X715_PASNO</name>
<dbReference type="GO" id="GO:0006869">
    <property type="term" value="P:lipid transport"/>
    <property type="evidence" value="ECO:0007669"/>
    <property type="project" value="InterPro"/>
</dbReference>
<dbReference type="PANTHER" id="PTHR33076">
    <property type="entry name" value="NON-SPECIFIC LIPID-TRANSFER PROTEIN 2-RELATED"/>
    <property type="match status" value="1"/>
</dbReference>
<keyword evidence="3" id="KW-1015">Disulfide bond</keyword>
<dbReference type="SUPFAM" id="SSF47699">
    <property type="entry name" value="Bifunctional inhibitor/lipid-transfer protein/seed storage 2S albumin"/>
    <property type="match status" value="1"/>
</dbReference>
<dbReference type="FunFam" id="1.10.110.10:FF:000002">
    <property type="entry name" value="Non-specific lipid-transfer protein"/>
    <property type="match status" value="1"/>
</dbReference>
<keyword evidence="2 4" id="KW-0813">Transport</keyword>
<feature type="chain" id="PRO_5043024739" description="Non-specific lipid-transfer protein" evidence="5">
    <location>
        <begin position="33"/>
        <end position="125"/>
    </location>
</feature>
<evidence type="ECO:0000313" key="8">
    <source>
        <dbReference type="Proteomes" id="UP001341281"/>
    </source>
</evidence>
<dbReference type="PROSITE" id="PS00597">
    <property type="entry name" value="PLANT_LTP"/>
    <property type="match status" value="1"/>
</dbReference>
<evidence type="ECO:0000259" key="6">
    <source>
        <dbReference type="SMART" id="SM00499"/>
    </source>
</evidence>
<sequence length="125" mass="12509">MAPVMMNSKRMQAVIALAAVVAAAVLVASASAAITCGQVGSSLAPCIPYATGKASMLPSSCCTGVRSLNGAARTSADRQQACRCLKSLANTVKSVNMGTVAAIPGKCGVSVPFPISMSTDCNKVN</sequence>